<keyword evidence="10" id="KW-1185">Reference proteome</keyword>
<dbReference type="PANTHER" id="PTHR41536">
    <property type="entry name" value="PKHD-TYPE HYDROXYLASE YBIX"/>
    <property type="match status" value="1"/>
</dbReference>
<sequence length="225" mass="25290">MLVTLDSVLSAADIARLRPLLEAAPWTDGQRTAGSQARHVKHNEQLPSDCEAAVAVRQTVLQALDSHARFFSAALPKKVFTPRINRYQGEGHYGMHYDNAILRRADGQQVRSDVSCTVFLNEPDEYEGGELVIHDTYGEQRVKLPAGSAVLYPGTSLHEVRPVTQGQRLACFFWIESMVRFDPQRALLHELDMAITSLREQHGETPETHTLTGTYHNLLRMWADT</sequence>
<dbReference type="OrthoDB" id="9812472at2"/>
<feature type="binding site" evidence="7">
    <location>
        <position position="98"/>
    </location>
    <ligand>
        <name>Fe cation</name>
        <dbReference type="ChEBI" id="CHEBI:24875"/>
    </ligand>
</feature>
<feature type="binding site" evidence="7">
    <location>
        <position position="96"/>
    </location>
    <ligand>
        <name>Fe cation</name>
        <dbReference type="ChEBI" id="CHEBI:24875"/>
    </ligand>
</feature>
<dbReference type="Gene3D" id="4.10.860.20">
    <property type="entry name" value="Rabenosyn, Rab binding domain"/>
    <property type="match status" value="1"/>
</dbReference>
<feature type="binding site" evidence="7">
    <location>
        <position position="168"/>
    </location>
    <ligand>
        <name>2-oxoglutarate</name>
        <dbReference type="ChEBI" id="CHEBI:16810"/>
    </ligand>
</feature>
<dbReference type="GO" id="GO:0016706">
    <property type="term" value="F:2-oxoglutarate-dependent dioxygenase activity"/>
    <property type="evidence" value="ECO:0007669"/>
    <property type="project" value="UniProtKB-UniRule"/>
</dbReference>
<dbReference type="PANTHER" id="PTHR41536:SF1">
    <property type="entry name" value="PKHD-TYPE HYDROXYLASE YBIX"/>
    <property type="match status" value="1"/>
</dbReference>
<evidence type="ECO:0000256" key="6">
    <source>
        <dbReference type="ARBA" id="ARBA00023004"/>
    </source>
</evidence>
<comment type="cofactor">
    <cofactor evidence="7">
        <name>Fe(2+)</name>
        <dbReference type="ChEBI" id="CHEBI:29033"/>
    </cofactor>
    <text evidence="7">Binds 1 Fe(2+) ion per subunit.</text>
</comment>
<dbReference type="RefSeq" id="WP_091815891.1">
    <property type="nucleotide sequence ID" value="NZ_FOCW01000002.1"/>
</dbReference>
<evidence type="ECO:0000256" key="4">
    <source>
        <dbReference type="ARBA" id="ARBA00022964"/>
    </source>
</evidence>
<dbReference type="InterPro" id="IPR006620">
    <property type="entry name" value="Pro_4_hyd_alph"/>
</dbReference>
<dbReference type="PROSITE" id="PS51471">
    <property type="entry name" value="FE2OG_OXY"/>
    <property type="match status" value="1"/>
</dbReference>
<keyword evidence="3 7" id="KW-0847">Vitamin C</keyword>
<evidence type="ECO:0000256" key="7">
    <source>
        <dbReference type="HAMAP-Rule" id="MF_00657"/>
    </source>
</evidence>
<dbReference type="InterPro" id="IPR044862">
    <property type="entry name" value="Pro_4_hyd_alph_FE2OG_OXY"/>
</dbReference>
<dbReference type="GO" id="GO:0006879">
    <property type="term" value="P:intracellular iron ion homeostasis"/>
    <property type="evidence" value="ECO:0007669"/>
    <property type="project" value="TreeGrafter"/>
</dbReference>
<evidence type="ECO:0000256" key="2">
    <source>
        <dbReference type="ARBA" id="ARBA00022723"/>
    </source>
</evidence>
<name>A0A1H8H3X0_9BURK</name>
<evidence type="ECO:0000313" key="10">
    <source>
        <dbReference type="Proteomes" id="UP000199531"/>
    </source>
</evidence>
<dbReference type="HAMAP" id="MF_00657">
    <property type="entry name" value="Hydroxyl_YbiX"/>
    <property type="match status" value="1"/>
</dbReference>
<dbReference type="GO" id="GO:0031418">
    <property type="term" value="F:L-ascorbic acid binding"/>
    <property type="evidence" value="ECO:0007669"/>
    <property type="project" value="UniProtKB-KW"/>
</dbReference>
<comment type="cofactor">
    <cofactor evidence="1 7">
        <name>L-ascorbate</name>
        <dbReference type="ChEBI" id="CHEBI:38290"/>
    </cofactor>
</comment>
<evidence type="ECO:0000256" key="1">
    <source>
        <dbReference type="ARBA" id="ARBA00001961"/>
    </source>
</evidence>
<keyword evidence="6 7" id="KW-0408">Iron</keyword>
<dbReference type="NCBIfam" id="NF003975">
    <property type="entry name" value="PRK05467.1-4"/>
    <property type="match status" value="1"/>
</dbReference>
<dbReference type="InterPro" id="IPR005123">
    <property type="entry name" value="Oxoglu/Fe-dep_dioxygenase_dom"/>
</dbReference>
<evidence type="ECO:0000256" key="3">
    <source>
        <dbReference type="ARBA" id="ARBA00022896"/>
    </source>
</evidence>
<accession>A0A1H8H3X0</accession>
<keyword evidence="5 7" id="KW-0560">Oxidoreductase</keyword>
<dbReference type="Pfam" id="PF18331">
    <property type="entry name" value="PKHD_C"/>
    <property type="match status" value="1"/>
</dbReference>
<dbReference type="InterPro" id="IPR023550">
    <property type="entry name" value="PKHD_hydroxylase"/>
</dbReference>
<dbReference type="Pfam" id="PF13640">
    <property type="entry name" value="2OG-FeII_Oxy_3"/>
    <property type="match status" value="1"/>
</dbReference>
<dbReference type="EMBL" id="FOCW01000002">
    <property type="protein sequence ID" value="SEN50437.1"/>
    <property type="molecule type" value="Genomic_DNA"/>
</dbReference>
<feature type="domain" description="Fe2OG dioxygenase" evidence="8">
    <location>
        <begin position="78"/>
        <end position="177"/>
    </location>
</feature>
<keyword evidence="4 7" id="KW-0223">Dioxygenase</keyword>
<evidence type="ECO:0000256" key="5">
    <source>
        <dbReference type="ARBA" id="ARBA00023002"/>
    </source>
</evidence>
<dbReference type="GO" id="GO:0005506">
    <property type="term" value="F:iron ion binding"/>
    <property type="evidence" value="ECO:0007669"/>
    <property type="project" value="UniProtKB-UniRule"/>
</dbReference>
<evidence type="ECO:0000259" key="8">
    <source>
        <dbReference type="PROSITE" id="PS51471"/>
    </source>
</evidence>
<dbReference type="STRING" id="1121117.SAMN02745977_01416"/>
<organism evidence="9 10">
    <name type="scientific">Brachymonas denitrificans DSM 15123</name>
    <dbReference type="NCBI Taxonomy" id="1121117"/>
    <lineage>
        <taxon>Bacteria</taxon>
        <taxon>Pseudomonadati</taxon>
        <taxon>Pseudomonadota</taxon>
        <taxon>Betaproteobacteria</taxon>
        <taxon>Burkholderiales</taxon>
        <taxon>Comamonadaceae</taxon>
        <taxon>Brachymonas</taxon>
    </lineage>
</organism>
<reference evidence="9 10" key="1">
    <citation type="submission" date="2016-10" db="EMBL/GenBank/DDBJ databases">
        <authorList>
            <person name="de Groot N.N."/>
        </authorList>
    </citation>
    <scope>NUCLEOTIDE SEQUENCE [LARGE SCALE GENOMIC DNA]</scope>
    <source>
        <strain evidence="9 10">DSM 15123</strain>
    </source>
</reference>
<dbReference type="Gene3D" id="2.60.120.620">
    <property type="entry name" value="q2cbj1_9rhob like domain"/>
    <property type="match status" value="1"/>
</dbReference>
<dbReference type="InterPro" id="IPR041097">
    <property type="entry name" value="PKHD_C"/>
</dbReference>
<protein>
    <submittedName>
        <fullName evidence="9">PKHD-type hydroxylase</fullName>
    </submittedName>
</protein>
<dbReference type="GO" id="GO:0006974">
    <property type="term" value="P:DNA damage response"/>
    <property type="evidence" value="ECO:0007669"/>
    <property type="project" value="TreeGrafter"/>
</dbReference>
<evidence type="ECO:0000313" key="9">
    <source>
        <dbReference type="EMBL" id="SEN50437.1"/>
    </source>
</evidence>
<dbReference type="NCBIfam" id="NF003974">
    <property type="entry name" value="PRK05467.1-3"/>
    <property type="match status" value="1"/>
</dbReference>
<keyword evidence="2 7" id="KW-0479">Metal-binding</keyword>
<gene>
    <name evidence="9" type="ORF">SAMN02745977_01416</name>
</gene>
<dbReference type="Proteomes" id="UP000199531">
    <property type="component" value="Unassembled WGS sequence"/>
</dbReference>
<feature type="binding site" evidence="7">
    <location>
        <position position="158"/>
    </location>
    <ligand>
        <name>Fe cation</name>
        <dbReference type="ChEBI" id="CHEBI:24875"/>
    </ligand>
</feature>
<proteinExistence type="inferred from homology"/>
<dbReference type="SMART" id="SM00702">
    <property type="entry name" value="P4Hc"/>
    <property type="match status" value="1"/>
</dbReference>
<dbReference type="AlphaFoldDB" id="A0A1H8H3X0"/>